<proteinExistence type="predicted"/>
<sequence>MKKMKKLLAITLGALLICVGINVIDEVSPGEAPRPRGEIQTIHLC</sequence>
<organism evidence="1">
    <name type="scientific">bioreactor metagenome</name>
    <dbReference type="NCBI Taxonomy" id="1076179"/>
    <lineage>
        <taxon>unclassified sequences</taxon>
        <taxon>metagenomes</taxon>
        <taxon>ecological metagenomes</taxon>
    </lineage>
</organism>
<protein>
    <submittedName>
        <fullName evidence="1">Uncharacterized protein</fullName>
    </submittedName>
</protein>
<gene>
    <name evidence="1" type="ORF">SDC9_122939</name>
</gene>
<accession>A0A645CG90</accession>
<dbReference type="EMBL" id="VSSQ01026970">
    <property type="protein sequence ID" value="MPM75944.1"/>
    <property type="molecule type" value="Genomic_DNA"/>
</dbReference>
<reference evidence="1" key="1">
    <citation type="submission" date="2019-08" db="EMBL/GenBank/DDBJ databases">
        <authorList>
            <person name="Kucharzyk K."/>
            <person name="Murdoch R.W."/>
            <person name="Higgins S."/>
            <person name="Loffler F."/>
        </authorList>
    </citation>
    <scope>NUCLEOTIDE SEQUENCE</scope>
</reference>
<dbReference type="AlphaFoldDB" id="A0A645CG90"/>
<comment type="caution">
    <text evidence="1">The sequence shown here is derived from an EMBL/GenBank/DDBJ whole genome shotgun (WGS) entry which is preliminary data.</text>
</comment>
<name>A0A645CG90_9ZZZZ</name>
<evidence type="ECO:0000313" key="1">
    <source>
        <dbReference type="EMBL" id="MPM75944.1"/>
    </source>
</evidence>